<name>A0AA89BKM4_PINIB</name>
<feature type="region of interest" description="Disordered" evidence="1">
    <location>
        <begin position="178"/>
        <end position="250"/>
    </location>
</feature>
<feature type="region of interest" description="Disordered" evidence="1">
    <location>
        <begin position="1"/>
        <end position="27"/>
    </location>
</feature>
<dbReference type="EMBL" id="VSWD01000013">
    <property type="protein sequence ID" value="KAK3084592.1"/>
    <property type="molecule type" value="Genomic_DNA"/>
</dbReference>
<evidence type="ECO:0000313" key="3">
    <source>
        <dbReference type="Proteomes" id="UP001186944"/>
    </source>
</evidence>
<evidence type="ECO:0000313" key="2">
    <source>
        <dbReference type="EMBL" id="KAK3084592.1"/>
    </source>
</evidence>
<organism evidence="2 3">
    <name type="scientific">Pinctada imbricata</name>
    <name type="common">Atlantic pearl-oyster</name>
    <name type="synonym">Pinctada martensii</name>
    <dbReference type="NCBI Taxonomy" id="66713"/>
    <lineage>
        <taxon>Eukaryota</taxon>
        <taxon>Metazoa</taxon>
        <taxon>Spiralia</taxon>
        <taxon>Lophotrochozoa</taxon>
        <taxon>Mollusca</taxon>
        <taxon>Bivalvia</taxon>
        <taxon>Autobranchia</taxon>
        <taxon>Pteriomorphia</taxon>
        <taxon>Pterioida</taxon>
        <taxon>Pterioidea</taxon>
        <taxon>Pteriidae</taxon>
        <taxon>Pinctada</taxon>
    </lineage>
</organism>
<keyword evidence="3" id="KW-1185">Reference proteome</keyword>
<reference evidence="2" key="1">
    <citation type="submission" date="2019-08" db="EMBL/GenBank/DDBJ databases">
        <title>The improved chromosome-level genome for the pearl oyster Pinctada fucata martensii using PacBio sequencing and Hi-C.</title>
        <authorList>
            <person name="Zheng Z."/>
        </authorList>
    </citation>
    <scope>NUCLEOTIDE SEQUENCE</scope>
    <source>
        <strain evidence="2">ZZ-2019</strain>
        <tissue evidence="2">Adductor muscle</tissue>
    </source>
</reference>
<feature type="compositionally biased region" description="Polar residues" evidence="1">
    <location>
        <begin position="202"/>
        <end position="213"/>
    </location>
</feature>
<accession>A0AA89BKM4</accession>
<dbReference type="AlphaFoldDB" id="A0AA89BKM4"/>
<feature type="compositionally biased region" description="Basic and acidic residues" evidence="1">
    <location>
        <begin position="189"/>
        <end position="199"/>
    </location>
</feature>
<evidence type="ECO:0000256" key="1">
    <source>
        <dbReference type="SAM" id="MobiDB-lite"/>
    </source>
</evidence>
<protein>
    <submittedName>
        <fullName evidence="2">Uncharacterized protein</fullName>
    </submittedName>
</protein>
<feature type="compositionally biased region" description="Basic and acidic residues" evidence="1">
    <location>
        <begin position="1"/>
        <end position="14"/>
    </location>
</feature>
<gene>
    <name evidence="2" type="ORF">FSP39_016015</name>
</gene>
<comment type="caution">
    <text evidence="2">The sequence shown here is derived from an EMBL/GenBank/DDBJ whole genome shotgun (WGS) entry which is preliminary data.</text>
</comment>
<dbReference type="Proteomes" id="UP001186944">
    <property type="component" value="Unassembled WGS sequence"/>
</dbReference>
<proteinExistence type="predicted"/>
<sequence length="342" mass="39845">MTEQLRRMEKERKLKEHTKKSSKSKLLTKEFSAPVKAANALIARRKDEEIARDEKLTKMSQFKYDRECDSMTELRKNLASKLKDFDADEFHKEHVDNRKSCSFKISSKDVISMMMNVPQNCVLDFGPGNKIVHTFDPALRRLLTSKSEKFLKRPKQPLITPTKPSWQRKDIKSKYSKYFRAQSARQPRKTADDSKDGGKVRPQTSMARLNRSYNAEFDTPRGQVVNRKSNLDFNSPRGHKLKRSPSELSASHATKSIVKFNNFTTTKNETESDTGSTVSSKSTGHNRCKSYRILRDMYTYKEEDELPLPDPKEEFMKKCKNMESINYRMIEKRINAFLEQMQ</sequence>